<proteinExistence type="predicted"/>
<dbReference type="InterPro" id="IPR055510">
    <property type="entry name" value="DUF7083"/>
</dbReference>
<evidence type="ECO:0000313" key="3">
    <source>
        <dbReference type="EMBL" id="VDP08514.1"/>
    </source>
</evidence>
<accession>A0A3P8BS06</accession>
<evidence type="ECO:0000256" key="1">
    <source>
        <dbReference type="SAM" id="MobiDB-lite"/>
    </source>
</evidence>
<reference evidence="5" key="2">
    <citation type="submission" date="2019-09" db="UniProtKB">
        <authorList>
            <consortium name="WormBaseParasite"/>
        </authorList>
    </citation>
    <scope>IDENTIFICATION</scope>
</reference>
<evidence type="ECO:0000313" key="5">
    <source>
        <dbReference type="WBParaSite" id="HPBE_0001730801-mRNA-1"/>
    </source>
</evidence>
<dbReference type="EMBL" id="UZAH01029929">
    <property type="protein sequence ID" value="VDP08514.1"/>
    <property type="molecule type" value="Genomic_DNA"/>
</dbReference>
<sequence>METKMLRWTAGVTRLDRIRNDVIRQKFGVAPIADKMREARLRWYGHVLSGKEDSVSKIGLEFEVSGKRSRGRLKQRWSDTLYTDMKDQPQDIGRSSRVPEVVKKVIAAIATGTPTAEPSDGFYDGEADGKQSCSNHTAYHTPPRPDPYGDLVRDLPTFCYDDDDDTTFKDWFRRYGPIINDRGSSLPDERKRNLLLCCWTSSTDTRIKPIPTAFYHKSHDISTWLLLWTS</sequence>
<dbReference type="AlphaFoldDB" id="A0A183G6H8"/>
<dbReference type="OrthoDB" id="5871589at2759"/>
<feature type="domain" description="DUF7083" evidence="2">
    <location>
        <begin position="149"/>
        <end position="203"/>
    </location>
</feature>
<name>A0A183G6H8_HELPZ</name>
<gene>
    <name evidence="3" type="ORF">HPBE_LOCUS17307</name>
</gene>
<protein>
    <submittedName>
        <fullName evidence="5">HTH_48 domain-containing protein</fullName>
    </submittedName>
</protein>
<organism evidence="4 5">
    <name type="scientific">Heligmosomoides polygyrus</name>
    <name type="common">Parasitic roundworm</name>
    <dbReference type="NCBI Taxonomy" id="6339"/>
    <lineage>
        <taxon>Eukaryota</taxon>
        <taxon>Metazoa</taxon>
        <taxon>Ecdysozoa</taxon>
        <taxon>Nematoda</taxon>
        <taxon>Chromadorea</taxon>
        <taxon>Rhabditida</taxon>
        <taxon>Rhabditina</taxon>
        <taxon>Rhabditomorpha</taxon>
        <taxon>Strongyloidea</taxon>
        <taxon>Heligmosomidae</taxon>
        <taxon>Heligmosomoides</taxon>
    </lineage>
</organism>
<dbReference type="Pfam" id="PF23309">
    <property type="entry name" value="DUF7083"/>
    <property type="match status" value="1"/>
</dbReference>
<evidence type="ECO:0000313" key="4">
    <source>
        <dbReference type="Proteomes" id="UP000050761"/>
    </source>
</evidence>
<reference evidence="3 4" key="1">
    <citation type="submission" date="2018-11" db="EMBL/GenBank/DDBJ databases">
        <authorList>
            <consortium name="Pathogen Informatics"/>
        </authorList>
    </citation>
    <scope>NUCLEOTIDE SEQUENCE [LARGE SCALE GENOMIC DNA]</scope>
</reference>
<feature type="region of interest" description="Disordered" evidence="1">
    <location>
        <begin position="117"/>
        <end position="146"/>
    </location>
</feature>
<keyword evidence="4" id="KW-1185">Reference proteome</keyword>
<dbReference type="Proteomes" id="UP000050761">
    <property type="component" value="Unassembled WGS sequence"/>
</dbReference>
<dbReference type="PANTHER" id="PTHR46238">
    <property type="entry name" value="REVERSE TRANSCRIPTASE DOMAIN-CONTAINING PROTEIN"/>
    <property type="match status" value="1"/>
</dbReference>
<dbReference type="WBParaSite" id="HPBE_0001730801-mRNA-1">
    <property type="protein sequence ID" value="HPBE_0001730801-mRNA-1"/>
    <property type="gene ID" value="HPBE_0001730801"/>
</dbReference>
<dbReference type="PANTHER" id="PTHR46238:SF8">
    <property type="entry name" value="ENDONUCLEASE_EXONUCLEASE_PHOSPHATASE DOMAIN-CONTAINING PROTEIN"/>
    <property type="match status" value="1"/>
</dbReference>
<accession>A0A183G6H8</accession>
<evidence type="ECO:0000259" key="2">
    <source>
        <dbReference type="Pfam" id="PF23309"/>
    </source>
</evidence>